<name>A0A316TX92_9BACT</name>
<dbReference type="RefSeq" id="WP_109644463.1">
    <property type="nucleotide sequence ID" value="NZ_QGGB01000002.1"/>
</dbReference>
<dbReference type="OrthoDB" id="853672at2"/>
<evidence type="ECO:0000313" key="2">
    <source>
        <dbReference type="EMBL" id="PWN07885.1"/>
    </source>
</evidence>
<feature type="transmembrane region" description="Helical" evidence="1">
    <location>
        <begin position="116"/>
        <end position="140"/>
    </location>
</feature>
<evidence type="ECO:0000256" key="1">
    <source>
        <dbReference type="SAM" id="Phobius"/>
    </source>
</evidence>
<feature type="transmembrane region" description="Helical" evidence="1">
    <location>
        <begin position="85"/>
        <end position="104"/>
    </location>
</feature>
<keyword evidence="1" id="KW-0812">Transmembrane</keyword>
<keyword evidence="1" id="KW-0472">Membrane</keyword>
<gene>
    <name evidence="2" type="ORF">DDZ15_02430</name>
</gene>
<dbReference type="AlphaFoldDB" id="A0A316TX92"/>
<protein>
    <recommendedName>
        <fullName evidence="4">DUF2231 domain-containing protein</fullName>
    </recommendedName>
</protein>
<reference evidence="2 3" key="1">
    <citation type="submission" date="2018-05" db="EMBL/GenBank/DDBJ databases">
        <title>Rhodohalobacter halophilus gen. nov., sp. nov., a moderately halophilic member of the family Balneolaceae.</title>
        <authorList>
            <person name="Liu Z.-W."/>
        </authorList>
    </citation>
    <scope>NUCLEOTIDE SEQUENCE [LARGE SCALE GENOMIC DNA]</scope>
    <source>
        <strain evidence="2 3">8A47</strain>
    </source>
</reference>
<accession>A0A316TX92</accession>
<evidence type="ECO:0000313" key="3">
    <source>
        <dbReference type="Proteomes" id="UP000245533"/>
    </source>
</evidence>
<dbReference type="Proteomes" id="UP000245533">
    <property type="component" value="Unassembled WGS sequence"/>
</dbReference>
<feature type="transmembrane region" description="Helical" evidence="1">
    <location>
        <begin position="39"/>
        <end position="58"/>
    </location>
</feature>
<dbReference type="EMBL" id="QGGB01000002">
    <property type="protein sequence ID" value="PWN07885.1"/>
    <property type="molecule type" value="Genomic_DNA"/>
</dbReference>
<proteinExistence type="predicted"/>
<comment type="caution">
    <text evidence="2">The sequence shown here is derived from an EMBL/GenBank/DDBJ whole genome shotgun (WGS) entry which is preliminary data.</text>
</comment>
<organism evidence="2 3">
    <name type="scientific">Rhodohalobacter mucosus</name>
    <dbReference type="NCBI Taxonomy" id="2079485"/>
    <lineage>
        <taxon>Bacteria</taxon>
        <taxon>Pseudomonadati</taxon>
        <taxon>Balneolota</taxon>
        <taxon>Balneolia</taxon>
        <taxon>Balneolales</taxon>
        <taxon>Balneolaceae</taxon>
        <taxon>Rhodohalobacter</taxon>
    </lineage>
</organism>
<keyword evidence="1" id="KW-1133">Transmembrane helix</keyword>
<feature type="transmembrane region" description="Helical" evidence="1">
    <location>
        <begin position="6"/>
        <end position="27"/>
    </location>
</feature>
<sequence length="148" mass="16475">MDAVHLHLIANHVPIIVTLLSLLILVWAMVSDNADYRKLAFIGFIIAGVFVVITFQSGENAEEIVEGYSWFDHDVLEDHEHAAETARWIVLLTALSGVAGLTYFKNEKRKGFKVFIWVSLAVALAAAAYLIYTGYLGGFIRHDELALL</sequence>
<keyword evidence="3" id="KW-1185">Reference proteome</keyword>
<evidence type="ECO:0008006" key="4">
    <source>
        <dbReference type="Google" id="ProtNLM"/>
    </source>
</evidence>